<gene>
    <name evidence="8" type="ORF">SCAL_000637</name>
</gene>
<evidence type="ECO:0000313" key="8">
    <source>
        <dbReference type="EMBL" id="OFV67997.1"/>
    </source>
</evidence>
<evidence type="ECO:0000256" key="2">
    <source>
        <dbReference type="ARBA" id="ARBA00012957"/>
    </source>
</evidence>
<dbReference type="PROSITE" id="PS50975">
    <property type="entry name" value="ATP_GRASP"/>
    <property type="match status" value="1"/>
</dbReference>
<dbReference type="GO" id="GO:0043758">
    <property type="term" value="F:acetate-CoA ligase (ADP-forming) activity"/>
    <property type="evidence" value="ECO:0007669"/>
    <property type="project" value="UniProtKB-EC"/>
</dbReference>
<dbReference type="EC" id="6.2.1.13" evidence="2"/>
<dbReference type="EMBL" id="LYOS01000002">
    <property type="protein sequence ID" value="OFV67997.1"/>
    <property type="molecule type" value="Genomic_DNA"/>
</dbReference>
<name>A0A1F2P9K3_9EURY</name>
<dbReference type="SUPFAM" id="SSF56059">
    <property type="entry name" value="Glutathione synthetase ATP-binding domain-like"/>
    <property type="match status" value="1"/>
</dbReference>
<organism evidence="8 9">
    <name type="scientific">Candidatus Syntropharchaeum caldarium</name>
    <dbReference type="NCBI Taxonomy" id="1838285"/>
    <lineage>
        <taxon>Archaea</taxon>
        <taxon>Methanobacteriati</taxon>
        <taxon>Methanobacteriota</taxon>
        <taxon>Stenosarchaea group</taxon>
        <taxon>Methanomicrobia</taxon>
        <taxon>Methanosarcinales</taxon>
        <taxon>ANME-2 cluster</taxon>
        <taxon>Candidatus Syntropharchaeum</taxon>
    </lineage>
</organism>
<keyword evidence="9" id="KW-1185">Reference proteome</keyword>
<evidence type="ECO:0000313" key="9">
    <source>
        <dbReference type="Proteomes" id="UP000186940"/>
    </source>
</evidence>
<dbReference type="Proteomes" id="UP000186940">
    <property type="component" value="Unassembled WGS sequence"/>
</dbReference>
<dbReference type="STRING" id="1838285.SCAL_000637"/>
<evidence type="ECO:0000256" key="3">
    <source>
        <dbReference type="ARBA" id="ARBA00022598"/>
    </source>
</evidence>
<keyword evidence="3" id="KW-0436">Ligase</keyword>
<protein>
    <recommendedName>
        <fullName evidence="2">acetate--CoA ligase (ADP-forming)</fullName>
        <ecNumber evidence="2">6.2.1.13</ecNumber>
    </recommendedName>
</protein>
<dbReference type="Gene3D" id="3.30.470.20">
    <property type="entry name" value="ATP-grasp fold, B domain"/>
    <property type="match status" value="1"/>
</dbReference>
<dbReference type="Gene3D" id="3.30.1490.20">
    <property type="entry name" value="ATP-grasp fold, A domain"/>
    <property type="match status" value="1"/>
</dbReference>
<dbReference type="PANTHER" id="PTHR43334">
    <property type="entry name" value="ACETATE--COA LIGASE [ADP-FORMING]"/>
    <property type="match status" value="1"/>
</dbReference>
<dbReference type="PANTHER" id="PTHR43334:SF1">
    <property type="entry name" value="3-HYDROXYPROPIONATE--COA LIGASE [ADP-FORMING]"/>
    <property type="match status" value="1"/>
</dbReference>
<comment type="catalytic activity">
    <reaction evidence="1">
        <text>acetate + ATP + CoA = acetyl-CoA + ADP + phosphate</text>
        <dbReference type="Rhea" id="RHEA:15081"/>
        <dbReference type="ChEBI" id="CHEBI:30089"/>
        <dbReference type="ChEBI" id="CHEBI:30616"/>
        <dbReference type="ChEBI" id="CHEBI:43474"/>
        <dbReference type="ChEBI" id="CHEBI:57287"/>
        <dbReference type="ChEBI" id="CHEBI:57288"/>
        <dbReference type="ChEBI" id="CHEBI:456216"/>
        <dbReference type="EC" id="6.2.1.13"/>
    </reaction>
</comment>
<reference evidence="8" key="1">
    <citation type="submission" date="2016-05" db="EMBL/GenBank/DDBJ databases">
        <title>Microbial consortia oxidize butane by reversing methanogenesis.</title>
        <authorList>
            <person name="Laso-Perez R."/>
            <person name="Richter M."/>
            <person name="Wegener G."/>
            <person name="Musat F."/>
        </authorList>
    </citation>
    <scope>NUCLEOTIDE SEQUENCE [LARGE SCALE GENOMIC DNA]</scope>
    <source>
        <strain evidence="8">BOX2</strain>
    </source>
</reference>
<dbReference type="Pfam" id="PF13549">
    <property type="entry name" value="ATP-grasp_5"/>
    <property type="match status" value="1"/>
</dbReference>
<sequence>MQSKVAKNLLEGVGTGNGRVLTEYESKKIFRAAGIPVTEEILAETIEDAIAAGAKIGYPLVLKISSPDVRHKSDFGGVYVGLRDEAELELAASNIREQALAEGIEFAFLVQEMAEAGQELLVGSKRDPTFGPALIFGLGGVFTEILDDVSIRIPPIDREEARRMVREIKGAPVLDGFRGMPPLDIEAIIDVILKVATIMETFEAITELDINPLLGYEKGVLAVDGLIVL</sequence>
<keyword evidence="4 6" id="KW-0547">Nucleotide-binding</keyword>
<evidence type="ECO:0000256" key="6">
    <source>
        <dbReference type="PROSITE-ProRule" id="PRU00409"/>
    </source>
</evidence>
<comment type="caution">
    <text evidence="8">The sequence shown here is derived from an EMBL/GenBank/DDBJ whole genome shotgun (WGS) entry which is preliminary data.</text>
</comment>
<dbReference type="AlphaFoldDB" id="A0A1F2P9K3"/>
<dbReference type="GO" id="GO:0046872">
    <property type="term" value="F:metal ion binding"/>
    <property type="evidence" value="ECO:0007669"/>
    <property type="project" value="InterPro"/>
</dbReference>
<proteinExistence type="predicted"/>
<dbReference type="InterPro" id="IPR011761">
    <property type="entry name" value="ATP-grasp"/>
</dbReference>
<dbReference type="InterPro" id="IPR013815">
    <property type="entry name" value="ATP_grasp_subdomain_1"/>
</dbReference>
<evidence type="ECO:0000256" key="1">
    <source>
        <dbReference type="ARBA" id="ARBA00001619"/>
    </source>
</evidence>
<accession>A0A1F2P9K3</accession>
<dbReference type="InterPro" id="IPR051538">
    <property type="entry name" value="Acyl-CoA_Synth/Transferase"/>
</dbReference>
<evidence type="ECO:0000256" key="4">
    <source>
        <dbReference type="ARBA" id="ARBA00022741"/>
    </source>
</evidence>
<keyword evidence="5 6" id="KW-0067">ATP-binding</keyword>
<feature type="domain" description="ATP-grasp" evidence="7">
    <location>
        <begin position="27"/>
        <end position="63"/>
    </location>
</feature>
<evidence type="ECO:0000256" key="5">
    <source>
        <dbReference type="ARBA" id="ARBA00022840"/>
    </source>
</evidence>
<dbReference type="GO" id="GO:0005524">
    <property type="term" value="F:ATP binding"/>
    <property type="evidence" value="ECO:0007669"/>
    <property type="project" value="UniProtKB-UniRule"/>
</dbReference>
<evidence type="ECO:0000259" key="7">
    <source>
        <dbReference type="PROSITE" id="PS50975"/>
    </source>
</evidence>